<dbReference type="PANTHER" id="PTHR33324:SF2">
    <property type="entry name" value="MYB_SANT-LIKE DNA-BINDING DOMAIN-CONTAINING PROTEIN"/>
    <property type="match status" value="1"/>
</dbReference>
<dbReference type="PANTHER" id="PTHR33324">
    <property type="entry name" value="EXPRESSED PROTEIN"/>
    <property type="match status" value="1"/>
</dbReference>
<dbReference type="AlphaFoldDB" id="A0A5B0RPT9"/>
<evidence type="ECO:0000313" key="1">
    <source>
        <dbReference type="EMBL" id="KAA1127647.1"/>
    </source>
</evidence>
<dbReference type="Proteomes" id="UP000325313">
    <property type="component" value="Unassembled WGS sequence"/>
</dbReference>
<evidence type="ECO:0000313" key="2">
    <source>
        <dbReference type="Proteomes" id="UP000325313"/>
    </source>
</evidence>
<reference evidence="1 2" key="1">
    <citation type="submission" date="2019-05" db="EMBL/GenBank/DDBJ databases">
        <title>Emergence of the Ug99 lineage of the wheat stem rust pathogen through somatic hybridization.</title>
        <authorList>
            <person name="Li F."/>
            <person name="Upadhyaya N.M."/>
            <person name="Sperschneider J."/>
            <person name="Matny O."/>
            <person name="Nguyen-Phuc H."/>
            <person name="Mago R."/>
            <person name="Raley C."/>
            <person name="Miller M.E."/>
            <person name="Silverstein K.A.T."/>
            <person name="Henningsen E."/>
            <person name="Hirsch C.D."/>
            <person name="Visser B."/>
            <person name="Pretorius Z.A."/>
            <person name="Steffenson B.J."/>
            <person name="Schwessinger B."/>
            <person name="Dodds P.N."/>
            <person name="Figueroa M."/>
        </authorList>
    </citation>
    <scope>NUCLEOTIDE SEQUENCE [LARGE SCALE GENOMIC DNA]</scope>
    <source>
        <strain evidence="1 2">Ug99</strain>
    </source>
</reference>
<protein>
    <submittedName>
        <fullName evidence="1">Uncharacterized protein</fullName>
    </submittedName>
</protein>
<accession>A0A5B0RPT9</accession>
<sequence length="214" mass="24940">MALPWETDGGVDGRPNSIKVLLDWLSAPGNYERWTQAEVKAPLTKEIHLEMIQSGIHHRTPHGISLKIYMLHEGYIHACHYRRQTPEDLREQFPNGYLSFEDMICRDWGRLEQIFGPPDDLAPDATHPDPLARERIMFNTNAASKLVEFVDRMRTEYHETMEKIPGYVPWLTYFKNNQEQRADYPLLHGLDPGLILCRYENLTIGSRKRRRGSP</sequence>
<proteinExistence type="predicted"/>
<gene>
    <name evidence="1" type="ORF">PGTUg99_001218</name>
</gene>
<dbReference type="EMBL" id="VDEP01000156">
    <property type="protein sequence ID" value="KAA1127647.1"/>
    <property type="molecule type" value="Genomic_DNA"/>
</dbReference>
<comment type="caution">
    <text evidence="1">The sequence shown here is derived from an EMBL/GenBank/DDBJ whole genome shotgun (WGS) entry which is preliminary data.</text>
</comment>
<organism evidence="1 2">
    <name type="scientific">Puccinia graminis f. sp. tritici</name>
    <dbReference type="NCBI Taxonomy" id="56615"/>
    <lineage>
        <taxon>Eukaryota</taxon>
        <taxon>Fungi</taxon>
        <taxon>Dikarya</taxon>
        <taxon>Basidiomycota</taxon>
        <taxon>Pucciniomycotina</taxon>
        <taxon>Pucciniomycetes</taxon>
        <taxon>Pucciniales</taxon>
        <taxon>Pucciniaceae</taxon>
        <taxon>Puccinia</taxon>
    </lineage>
</organism>
<name>A0A5B0RPT9_PUCGR</name>